<comment type="caution">
    <text evidence="3">The sequence shown here is derived from an EMBL/GenBank/DDBJ whole genome shotgun (WGS) entry which is preliminary data.</text>
</comment>
<gene>
    <name evidence="3" type="ORF">SK128_007466</name>
</gene>
<proteinExistence type="predicted"/>
<keyword evidence="4" id="KW-1185">Reference proteome</keyword>
<name>A0AAN9ABA8_HALRR</name>
<evidence type="ECO:0000313" key="3">
    <source>
        <dbReference type="EMBL" id="KAK7081564.1"/>
    </source>
</evidence>
<feature type="compositionally biased region" description="Polar residues" evidence="1">
    <location>
        <begin position="1"/>
        <end position="27"/>
    </location>
</feature>
<keyword evidence="2" id="KW-0472">Membrane</keyword>
<feature type="region of interest" description="Disordered" evidence="1">
    <location>
        <begin position="1"/>
        <end position="31"/>
    </location>
</feature>
<keyword evidence="2" id="KW-1133">Transmembrane helix</keyword>
<sequence>MRPTTISSEDIATSRSNQNTPTKTNVKSDTDSGVLGSLFELGMKDLEIYEERQNEEPPINAFLNEIKELPFLPLADDNKSGNHHEKDHQNRSPVLWYLDTIRGDVWAQFKALVLGYSNWLEEEYQIQDISEKLPIGLIKKLLDMGDRVNFLHVIGKRVDKGLAKHLADKLQPLFDQFEHLNPGRSFGHDLSSAIQNLIRDTAWNTMHQFVDHVLSVAERFVSRKDIEEFQIELAQSSPLVAKGLEFVLNGPSKDPSDAREEGRYMSSRRDYIDYDDGYGYNDRGGYDHDVGGYGGHGGHDDGYGVSNQGYKSGAHLDPYLILGGLGAAALLAYLAFKVIATTAGARRRRSDDLTFMELSDMPNIVYSFYNILEGADEKYNSNLPIQLDDTEDLVRGLNTLWFEHQKENGCVRCSLFTFVRDHFSLGHNVADNLLVASVAHLVGAENSGQLVDEVTRALVEGQQVNCVSRNYTCYVK</sequence>
<dbReference type="Proteomes" id="UP001381693">
    <property type="component" value="Unassembled WGS sequence"/>
</dbReference>
<feature type="transmembrane region" description="Helical" evidence="2">
    <location>
        <begin position="319"/>
        <end position="340"/>
    </location>
</feature>
<evidence type="ECO:0000256" key="1">
    <source>
        <dbReference type="SAM" id="MobiDB-lite"/>
    </source>
</evidence>
<accession>A0AAN9ABA8</accession>
<organism evidence="3 4">
    <name type="scientific">Halocaridina rubra</name>
    <name type="common">Hawaiian red shrimp</name>
    <dbReference type="NCBI Taxonomy" id="373956"/>
    <lineage>
        <taxon>Eukaryota</taxon>
        <taxon>Metazoa</taxon>
        <taxon>Ecdysozoa</taxon>
        <taxon>Arthropoda</taxon>
        <taxon>Crustacea</taxon>
        <taxon>Multicrustacea</taxon>
        <taxon>Malacostraca</taxon>
        <taxon>Eumalacostraca</taxon>
        <taxon>Eucarida</taxon>
        <taxon>Decapoda</taxon>
        <taxon>Pleocyemata</taxon>
        <taxon>Caridea</taxon>
        <taxon>Atyoidea</taxon>
        <taxon>Atyidae</taxon>
        <taxon>Halocaridina</taxon>
    </lineage>
</organism>
<evidence type="ECO:0000313" key="4">
    <source>
        <dbReference type="Proteomes" id="UP001381693"/>
    </source>
</evidence>
<reference evidence="3 4" key="1">
    <citation type="submission" date="2023-11" db="EMBL/GenBank/DDBJ databases">
        <title>Halocaridina rubra genome assembly.</title>
        <authorList>
            <person name="Smith C."/>
        </authorList>
    </citation>
    <scope>NUCLEOTIDE SEQUENCE [LARGE SCALE GENOMIC DNA]</scope>
    <source>
        <strain evidence="3">EP-1</strain>
        <tissue evidence="3">Whole</tissue>
    </source>
</reference>
<dbReference type="EMBL" id="JAXCGZ010004686">
    <property type="protein sequence ID" value="KAK7081564.1"/>
    <property type="molecule type" value="Genomic_DNA"/>
</dbReference>
<dbReference type="AlphaFoldDB" id="A0AAN9ABA8"/>
<keyword evidence="2" id="KW-0812">Transmembrane</keyword>
<protein>
    <submittedName>
        <fullName evidence="3">Uncharacterized protein</fullName>
    </submittedName>
</protein>
<evidence type="ECO:0000256" key="2">
    <source>
        <dbReference type="SAM" id="Phobius"/>
    </source>
</evidence>